<dbReference type="EMBL" id="QUSZ01007709">
    <property type="protein sequence ID" value="RHY01770.1"/>
    <property type="molecule type" value="Genomic_DNA"/>
</dbReference>
<protein>
    <recommendedName>
        <fullName evidence="5">DDE-1 domain-containing protein</fullName>
    </recommendedName>
</protein>
<gene>
    <name evidence="2" type="ORF">DYB26_010848</name>
    <name evidence="1" type="ORF">DYB36_008888</name>
</gene>
<sequence length="161" mass="17373">MRQGQKMSGELTEIKNNFVAAMCDRLISFGSMEGVDWDHIVNIDETPMYFDPKIHITNARKESKTVSARVCSSHNPRITVALAVTATRKKLPPFVVFKGVLGARIESALGAILPDGVFATCQASASMDERTTSCGSTRFGITTGVKFPVAGRLQVPQAVIG</sequence>
<organism evidence="1 3">
    <name type="scientific">Aphanomyces astaci</name>
    <name type="common">Crayfish plague agent</name>
    <dbReference type="NCBI Taxonomy" id="112090"/>
    <lineage>
        <taxon>Eukaryota</taxon>
        <taxon>Sar</taxon>
        <taxon>Stramenopiles</taxon>
        <taxon>Oomycota</taxon>
        <taxon>Saprolegniomycetes</taxon>
        <taxon>Saprolegniales</taxon>
        <taxon>Verrucalvaceae</taxon>
        <taxon>Aphanomyces</taxon>
    </lineage>
</organism>
<evidence type="ECO:0000313" key="2">
    <source>
        <dbReference type="EMBL" id="RHZ09867.1"/>
    </source>
</evidence>
<reference evidence="3 4" key="1">
    <citation type="submission" date="2018-08" db="EMBL/GenBank/DDBJ databases">
        <title>Aphanomyces genome sequencing and annotation.</title>
        <authorList>
            <person name="Minardi D."/>
            <person name="Oidtmann B."/>
            <person name="Van Der Giezen M."/>
            <person name="Studholme D.J."/>
        </authorList>
    </citation>
    <scope>NUCLEOTIDE SEQUENCE [LARGE SCALE GENOMIC DNA]</scope>
    <source>
        <strain evidence="2 4">FDL457</strain>
        <strain evidence="1 3">Kv</strain>
    </source>
</reference>
<dbReference type="Proteomes" id="UP000265427">
    <property type="component" value="Unassembled WGS sequence"/>
</dbReference>
<proteinExistence type="predicted"/>
<comment type="caution">
    <text evidence="1">The sequence shown here is derived from an EMBL/GenBank/DDBJ whole genome shotgun (WGS) entry which is preliminary data.</text>
</comment>
<evidence type="ECO:0000313" key="1">
    <source>
        <dbReference type="EMBL" id="RHY01770.1"/>
    </source>
</evidence>
<evidence type="ECO:0008006" key="5">
    <source>
        <dbReference type="Google" id="ProtNLM"/>
    </source>
</evidence>
<evidence type="ECO:0000313" key="4">
    <source>
        <dbReference type="Proteomes" id="UP000286510"/>
    </source>
</evidence>
<dbReference type="EMBL" id="QUTF01015293">
    <property type="protein sequence ID" value="RHZ09867.1"/>
    <property type="molecule type" value="Genomic_DNA"/>
</dbReference>
<name>A0A397A1P9_APHAT</name>
<accession>A0A397A1P9</accession>
<dbReference type="AlphaFoldDB" id="A0A397A1P9"/>
<dbReference type="Proteomes" id="UP000286510">
    <property type="component" value="Unassembled WGS sequence"/>
</dbReference>
<evidence type="ECO:0000313" key="3">
    <source>
        <dbReference type="Proteomes" id="UP000265427"/>
    </source>
</evidence>